<gene>
    <name evidence="2" type="ORF">C0Q70_19195</name>
</gene>
<evidence type="ECO:0000313" key="3">
    <source>
        <dbReference type="Proteomes" id="UP000245119"/>
    </source>
</evidence>
<feature type="compositionally biased region" description="Basic and acidic residues" evidence="1">
    <location>
        <begin position="292"/>
        <end position="302"/>
    </location>
</feature>
<feature type="compositionally biased region" description="Basic residues" evidence="1">
    <location>
        <begin position="244"/>
        <end position="254"/>
    </location>
</feature>
<feature type="region of interest" description="Disordered" evidence="1">
    <location>
        <begin position="537"/>
        <end position="564"/>
    </location>
</feature>
<accession>A0A2T7NIN2</accession>
<evidence type="ECO:0000313" key="2">
    <source>
        <dbReference type="EMBL" id="PVD21029.1"/>
    </source>
</evidence>
<reference evidence="2 3" key="1">
    <citation type="submission" date="2018-04" db="EMBL/GenBank/DDBJ databases">
        <title>The genome of golden apple snail Pomacea canaliculata provides insight into stress tolerance and invasive adaptation.</title>
        <authorList>
            <person name="Liu C."/>
            <person name="Liu B."/>
            <person name="Ren Y."/>
            <person name="Zhang Y."/>
            <person name="Wang H."/>
            <person name="Li S."/>
            <person name="Jiang F."/>
            <person name="Yin L."/>
            <person name="Zhang G."/>
            <person name="Qian W."/>
            <person name="Fan W."/>
        </authorList>
    </citation>
    <scope>NUCLEOTIDE SEQUENCE [LARGE SCALE GENOMIC DNA]</scope>
    <source>
        <strain evidence="2">SZHN2017</strain>
        <tissue evidence="2">Muscle</tissue>
    </source>
</reference>
<dbReference type="EMBL" id="PZQS01000012">
    <property type="protein sequence ID" value="PVD21029.1"/>
    <property type="molecule type" value="Genomic_DNA"/>
</dbReference>
<protein>
    <submittedName>
        <fullName evidence="2">Uncharacterized protein</fullName>
    </submittedName>
</protein>
<dbReference type="AlphaFoldDB" id="A0A2T7NIN2"/>
<feature type="compositionally biased region" description="Low complexity" evidence="1">
    <location>
        <begin position="60"/>
        <end position="72"/>
    </location>
</feature>
<evidence type="ECO:0000256" key="1">
    <source>
        <dbReference type="SAM" id="MobiDB-lite"/>
    </source>
</evidence>
<feature type="compositionally biased region" description="Polar residues" evidence="1">
    <location>
        <begin position="76"/>
        <end position="85"/>
    </location>
</feature>
<feature type="region of interest" description="Disordered" evidence="1">
    <location>
        <begin position="1"/>
        <end position="320"/>
    </location>
</feature>
<keyword evidence="3" id="KW-1185">Reference proteome</keyword>
<proteinExistence type="predicted"/>
<comment type="caution">
    <text evidence="2">The sequence shown here is derived from an EMBL/GenBank/DDBJ whole genome shotgun (WGS) entry which is preliminary data.</text>
</comment>
<feature type="compositionally biased region" description="Basic and acidic residues" evidence="1">
    <location>
        <begin position="28"/>
        <end position="38"/>
    </location>
</feature>
<sequence length="732" mass="81783">MNRKSATTPCSGQRSLRLPSKRSTQKNVKVDVLQEVRVRSSPHVGRQANTGPQRVDKQQSQDSVSPGSSSDGMNPGTKTSCSKGTRSSREQTHGQRYNGSYELPDLQFSGHNVPDLTTTEKMNLAGHEPAHPRDEPVLEESTLPPVANTVELLTEPRSCHDHEQNEDSEDDDNNSKGRLIDSPACYCQESGGCEVEKEQDSPGPPLLEPIIVFKRDPESELEEPGSLDIGQQPVDEGRDDNGSRRRRKGRPSRRAKTDPRWLSEASLSPREDEGQRTGNVYRDKASLQLLASRDRPSKDQTARKSTGKRQGEASNGSGRRNRKVVDLESLWANPELDTHAFLLWASFPCSSAEDISKFIASANQNSNDFRRKKAPFEKKNASDPEGNSVYEQFLILPLERQRELLRKWMKFFQKMLPRLEYQEFINDFKKACKSLQLRPVSARRKNARLRNLDPTHYKMLFEKIREARPRVISIYNKRKAREDTVLWQSFHALVRRLVLGQSWPFLRGCRSKQLEVEEALAQIDPPFSLTASEVHDVLGQTPTGPSTPSPAASAPLPGGNDLFDDVRKEPSSSVLISYFTGCGLSVLPTSGPETEGSSMVPREATPVSGAGHYSPVRSFIQAPGSSREPSGPAGDAELPDNAFVLGLLDGLQHAADLPVLDQRSLDTVFLGPPPRVRMTVHTRDTQLQHSAAYRRTLLYKHIQPLVDTHSLSHALPSLYHGHPPRFFFQEDR</sequence>
<feature type="compositionally biased region" description="Basic and acidic residues" evidence="1">
    <location>
        <begin position="269"/>
        <end position="285"/>
    </location>
</feature>
<dbReference type="Proteomes" id="UP000245119">
    <property type="component" value="Linkage Group LG12"/>
</dbReference>
<feature type="compositionally biased region" description="Low complexity" evidence="1">
    <location>
        <begin position="541"/>
        <end position="559"/>
    </location>
</feature>
<name>A0A2T7NIN2_POMCA</name>
<dbReference type="OrthoDB" id="6161908at2759"/>
<feature type="compositionally biased region" description="Polar residues" evidence="1">
    <location>
        <begin position="1"/>
        <end position="14"/>
    </location>
</feature>
<organism evidence="2 3">
    <name type="scientific">Pomacea canaliculata</name>
    <name type="common">Golden apple snail</name>
    <dbReference type="NCBI Taxonomy" id="400727"/>
    <lineage>
        <taxon>Eukaryota</taxon>
        <taxon>Metazoa</taxon>
        <taxon>Spiralia</taxon>
        <taxon>Lophotrochozoa</taxon>
        <taxon>Mollusca</taxon>
        <taxon>Gastropoda</taxon>
        <taxon>Caenogastropoda</taxon>
        <taxon>Architaenioglossa</taxon>
        <taxon>Ampullarioidea</taxon>
        <taxon>Ampullariidae</taxon>
        <taxon>Pomacea</taxon>
    </lineage>
</organism>